<dbReference type="OrthoDB" id="1099791at2"/>
<name>A0A4P8J3M9_9BURK</name>
<proteinExistence type="predicted"/>
<gene>
    <name evidence="1" type="ORF">FAZ95_39050</name>
</gene>
<sequence>MCNRYATHMITFTGRRIDVLDPHPEQIDIRDIAHALANQCRFAGHTRVFYSVADHSIRVAGQLPMPHRLGGLLHDATEAYLGDAISPLKRVLPELVALEETWWTAIATHFALPRVLPPAVKLADSVLLATELRDLTQAAHTTAKQDPLPIALDEPIVPLTADEAEDVFLRLFAYYSRVRTDSAQPQELTP</sequence>
<dbReference type="SUPFAM" id="SSF109604">
    <property type="entry name" value="HD-domain/PDEase-like"/>
    <property type="match status" value="1"/>
</dbReference>
<accession>A0A4P8J3M9</accession>
<evidence type="ECO:0000313" key="1">
    <source>
        <dbReference type="EMBL" id="QCP55155.1"/>
    </source>
</evidence>
<evidence type="ECO:0000313" key="2">
    <source>
        <dbReference type="Proteomes" id="UP000298656"/>
    </source>
</evidence>
<dbReference type="Proteomes" id="UP000298656">
    <property type="component" value="Chromosome 3"/>
</dbReference>
<dbReference type="GO" id="GO:0016787">
    <property type="term" value="F:hydrolase activity"/>
    <property type="evidence" value="ECO:0007669"/>
    <property type="project" value="UniProtKB-KW"/>
</dbReference>
<dbReference type="Gene3D" id="1.10.3210.10">
    <property type="entry name" value="Hypothetical protein af1432"/>
    <property type="match status" value="1"/>
</dbReference>
<organism evidence="1 2">
    <name type="scientific">Trinickia violacea</name>
    <dbReference type="NCBI Taxonomy" id="2571746"/>
    <lineage>
        <taxon>Bacteria</taxon>
        <taxon>Pseudomonadati</taxon>
        <taxon>Pseudomonadota</taxon>
        <taxon>Betaproteobacteria</taxon>
        <taxon>Burkholderiales</taxon>
        <taxon>Burkholderiaceae</taxon>
        <taxon>Trinickia</taxon>
    </lineage>
</organism>
<keyword evidence="1" id="KW-0378">Hydrolase</keyword>
<dbReference type="EMBL" id="CP040079">
    <property type="protein sequence ID" value="QCP55155.1"/>
    <property type="molecule type" value="Genomic_DNA"/>
</dbReference>
<dbReference type="AlphaFoldDB" id="A0A4P8J3M9"/>
<protein>
    <submittedName>
        <fullName evidence="1">Phosphohydrolase</fullName>
    </submittedName>
</protein>
<keyword evidence="2" id="KW-1185">Reference proteome</keyword>
<reference evidence="1 2" key="1">
    <citation type="submission" date="2019-05" db="EMBL/GenBank/DDBJ databases">
        <title>Burkholderia sp. DHOD12, isolated from subtropical forest soil.</title>
        <authorList>
            <person name="Gao Z.-H."/>
            <person name="Qiu L.-H."/>
        </authorList>
    </citation>
    <scope>NUCLEOTIDE SEQUENCE [LARGE SCALE GENOMIC DNA]</scope>
    <source>
        <strain evidence="1 2">DHOD12</strain>
    </source>
</reference>
<dbReference type="KEGG" id="tvl:FAZ95_39050"/>